<feature type="region of interest" description="Disordered" evidence="1">
    <location>
        <begin position="87"/>
        <end position="116"/>
    </location>
</feature>
<dbReference type="Proteomes" id="UP000748531">
    <property type="component" value="Unassembled WGS sequence"/>
</dbReference>
<name>A0A8J4WMD1_9TREM</name>
<protein>
    <submittedName>
        <fullName evidence="2">Uncharacterized protein</fullName>
    </submittedName>
</protein>
<comment type="caution">
    <text evidence="2">The sequence shown here is derived from an EMBL/GenBank/DDBJ whole genome shotgun (WGS) entry which is preliminary data.</text>
</comment>
<accession>A0A8J4WMD1</accession>
<feature type="region of interest" description="Disordered" evidence="1">
    <location>
        <begin position="263"/>
        <end position="292"/>
    </location>
</feature>
<organism evidence="2 3">
    <name type="scientific">Paragonimus heterotremus</name>
    <dbReference type="NCBI Taxonomy" id="100268"/>
    <lineage>
        <taxon>Eukaryota</taxon>
        <taxon>Metazoa</taxon>
        <taxon>Spiralia</taxon>
        <taxon>Lophotrochozoa</taxon>
        <taxon>Platyhelminthes</taxon>
        <taxon>Trematoda</taxon>
        <taxon>Digenea</taxon>
        <taxon>Plagiorchiida</taxon>
        <taxon>Troglotremata</taxon>
        <taxon>Troglotrematidae</taxon>
        <taxon>Paragonimus</taxon>
    </lineage>
</organism>
<feature type="compositionally biased region" description="Polar residues" evidence="1">
    <location>
        <begin position="107"/>
        <end position="116"/>
    </location>
</feature>
<evidence type="ECO:0000256" key="1">
    <source>
        <dbReference type="SAM" id="MobiDB-lite"/>
    </source>
</evidence>
<feature type="compositionally biased region" description="Polar residues" evidence="1">
    <location>
        <begin position="39"/>
        <end position="53"/>
    </location>
</feature>
<dbReference type="EMBL" id="LUCH01010076">
    <property type="protein sequence ID" value="KAF5395860.1"/>
    <property type="molecule type" value="Genomic_DNA"/>
</dbReference>
<feature type="compositionally biased region" description="Basic and acidic residues" evidence="1">
    <location>
        <begin position="17"/>
        <end position="27"/>
    </location>
</feature>
<reference evidence="2" key="1">
    <citation type="submission" date="2019-05" db="EMBL/GenBank/DDBJ databases">
        <title>Annotation for the trematode Paragonimus heterotremus.</title>
        <authorList>
            <person name="Choi Y.-J."/>
        </authorList>
    </citation>
    <scope>NUCLEOTIDE SEQUENCE</scope>
    <source>
        <strain evidence="2">LC</strain>
    </source>
</reference>
<feature type="compositionally biased region" description="Basic and acidic residues" evidence="1">
    <location>
        <begin position="89"/>
        <end position="101"/>
    </location>
</feature>
<feature type="region of interest" description="Disordered" evidence="1">
    <location>
        <begin position="13"/>
        <end position="68"/>
    </location>
</feature>
<keyword evidence="3" id="KW-1185">Reference proteome</keyword>
<sequence length="357" mass="39203">MSAWCSKIRKQGIPIRDPADTLRRKQTSDCALSCPLRQPTKNTLKPTPSSATRTVPEGTMGNGSPSCDDSLYAKPLGSLLCGFVSKRRPNSEKDQDGDTHPHIRHTSPVQSHPMSISNMDHATESYQNSTTQGVCNDALDLEEFELLEEMAENSSFSSLTTSFVSKLGKNSLRDRLKRAEEKLEKLALTDRSNHDNANRVCSSADFLERKSSSNPQGLCSEAASEQPILAVADKHRPRPAASILANNTANKCKKVARFHLVHETTSQSKGDRSQDNGLQEQDGPEATSPCIPDLGASYDKIKRGSIEFDDVNSWTGSATELDDVGEHARASSTMNLSSTYSTQRKQFFKIILHVFTT</sequence>
<evidence type="ECO:0000313" key="3">
    <source>
        <dbReference type="Proteomes" id="UP000748531"/>
    </source>
</evidence>
<gene>
    <name evidence="2" type="ORF">PHET_11626</name>
</gene>
<evidence type="ECO:0000313" key="2">
    <source>
        <dbReference type="EMBL" id="KAF5395860.1"/>
    </source>
</evidence>
<dbReference type="OrthoDB" id="6249531at2759"/>
<proteinExistence type="predicted"/>
<dbReference type="AlphaFoldDB" id="A0A8J4WMD1"/>